<feature type="binding site" evidence="16">
    <location>
        <position position="235"/>
    </location>
    <ligand>
        <name>Mg(2+)</name>
        <dbReference type="ChEBI" id="CHEBI:18420"/>
    </ligand>
</feature>
<feature type="binding site" evidence="15">
    <location>
        <position position="204"/>
    </location>
    <ligand>
        <name>thiamine diphosphate</name>
        <dbReference type="ChEBI" id="CHEBI:58937"/>
    </ligand>
</feature>
<dbReference type="GO" id="GO:0004802">
    <property type="term" value="F:transketolase activity"/>
    <property type="evidence" value="ECO:0007669"/>
    <property type="project" value="UniProtKB-EC"/>
</dbReference>
<proteinExistence type="inferred from homology"/>
<dbReference type="GO" id="GO:0005829">
    <property type="term" value="C:cytosol"/>
    <property type="evidence" value="ECO:0007669"/>
    <property type="project" value="TreeGrafter"/>
</dbReference>
<dbReference type="InterPro" id="IPR005474">
    <property type="entry name" value="Transketolase_N"/>
</dbReference>
<comment type="similarity">
    <text evidence="4">Belongs to the transketolase family.</text>
</comment>
<dbReference type="InterPro" id="IPR055152">
    <property type="entry name" value="Transketolase-like_C_2"/>
</dbReference>
<dbReference type="Pfam" id="PF02779">
    <property type="entry name" value="Transket_pyr"/>
    <property type="match status" value="1"/>
</dbReference>
<feature type="domain" description="Transketolase-like pyrimidine-binding" evidence="19">
    <location>
        <begin position="401"/>
        <end position="575"/>
    </location>
</feature>
<evidence type="ECO:0000256" key="16">
    <source>
        <dbReference type="PIRSR" id="PIRSR605478-4"/>
    </source>
</evidence>
<comment type="subunit">
    <text evidence="5">Homodimer.</text>
</comment>
<keyword evidence="8 16" id="KW-0479">Metal-binding</keyword>
<comment type="cofactor">
    <cofactor evidence="16">
        <name>Mg(2+)</name>
        <dbReference type="ChEBI" id="CHEBI:18420"/>
    </cofactor>
    <text evidence="16">Binds 1 Mg(2+) ion per subunit. Can also utilize other divalent metal cations, such as Ca(2+), Mn(2+) and Co(2+).</text>
</comment>
<dbReference type="PROSITE" id="PS00802">
    <property type="entry name" value="TRANSKETOLASE_2"/>
    <property type="match status" value="1"/>
</dbReference>
<feature type="binding site" evidence="14">
    <location>
        <position position="431"/>
    </location>
    <ligand>
        <name>substrate</name>
    </ligand>
</feature>
<dbReference type="SMART" id="SM00861">
    <property type="entry name" value="Transket_pyr"/>
    <property type="match status" value="1"/>
</dbReference>
<dbReference type="NCBIfam" id="TIGR00232">
    <property type="entry name" value="tktlase_bact"/>
    <property type="match status" value="1"/>
</dbReference>
<evidence type="ECO:0000256" key="10">
    <source>
        <dbReference type="ARBA" id="ARBA00022842"/>
    </source>
</evidence>
<sequence>MAGFAKSVVLALALGTAAAFVPNFSPRIARTVQFAAETAVAPSVEESLATAADEARGLAMDSITAAASGHLGLPLGAAEIGAVLWGQSMTYNPDDPTWVNRDRFVLSAGHGSMFLYSWLHIAGYDLPMDEVANFRQHHSATPGHPEFPNSEHTTPGIEATTGPLGAGISNAVGLAASEKAAAAVFNTDDHTIFDHHVYVLCGDGCLQEGVSAEAMSFAAHEKLDNLILLFDSNDVTLDKMAEFTQSEDHAKRFDAYGWDVITLEDGHDLGAIHAAVEEGKSNNNGKPTVIIAKTIIGKGIDEVAGTNAAHGEAGVAFTEDARVKLGLPADKKWHVSDETYAFMGEKKAANVATYDAWKETYAAWSEANPDKASMLEDAVAKKRPSAEELLAAIPEGTGDAEATRISGSKIINNLAEALPTYVSGSADLHGSNKNYIKGGGDFGTGFGKNYAGRNYYYGIREHGMGGIANGLAYGGIFTPSCATFLVFADYMRATLRIAALAELPVSYIFTHDSIGVGEDGPTHQPVETVSGLRVLPNLDVIRPADYEETAAAYAASILKTDGPTALILTRQNVPNLDAPASVKREGTLKGGYILKKETADLEMIILAAGSEVQFAEAAGKELGDGVRVVSMPNMRAFDLQSAEYKESVLPADCRKRVAIEAGVSGLWHKYTGLDGKVVGVDRFGFSAPGDITFKVLGMTTENLLAEIGSM</sequence>
<name>A0A7S2DW04_9STRA</name>
<dbReference type="Gene3D" id="3.40.50.970">
    <property type="match status" value="2"/>
</dbReference>
<dbReference type="GO" id="GO:0006098">
    <property type="term" value="P:pentose-phosphate shunt"/>
    <property type="evidence" value="ECO:0007669"/>
    <property type="project" value="TreeGrafter"/>
</dbReference>
<keyword evidence="11 15" id="KW-0786">Thiamine pyrophosphate</keyword>
<dbReference type="InterPro" id="IPR005478">
    <property type="entry name" value="Transketolase_bac-like"/>
</dbReference>
<dbReference type="GO" id="GO:0046872">
    <property type="term" value="F:metal ion binding"/>
    <property type="evidence" value="ECO:0007669"/>
    <property type="project" value="UniProtKB-KW"/>
</dbReference>
<evidence type="ECO:0000256" key="13">
    <source>
        <dbReference type="PIRSR" id="PIRSR605478-1"/>
    </source>
</evidence>
<dbReference type="CDD" id="cd07033">
    <property type="entry name" value="TPP_PYR_DXS_TK_like"/>
    <property type="match status" value="1"/>
</dbReference>
<dbReference type="CDD" id="cd02012">
    <property type="entry name" value="TPP_TK"/>
    <property type="match status" value="1"/>
</dbReference>
<dbReference type="InterPro" id="IPR020826">
    <property type="entry name" value="Transketolase_BS"/>
</dbReference>
<comment type="cofactor">
    <cofactor evidence="1">
        <name>Ca(2+)</name>
        <dbReference type="ChEBI" id="CHEBI:29108"/>
    </cofactor>
</comment>
<evidence type="ECO:0000256" key="18">
    <source>
        <dbReference type="SAM" id="SignalP"/>
    </source>
</evidence>
<feature type="binding site" evidence="14">
    <location>
        <position position="511"/>
    </location>
    <ligand>
        <name>substrate</name>
    </ligand>
</feature>
<dbReference type="Gene3D" id="3.40.50.920">
    <property type="match status" value="1"/>
</dbReference>
<comment type="cofactor">
    <cofactor evidence="3">
        <name>Co(2+)</name>
        <dbReference type="ChEBI" id="CHEBI:48828"/>
    </cofactor>
</comment>
<dbReference type="Pfam" id="PF22613">
    <property type="entry name" value="Transketolase_C_1"/>
    <property type="match status" value="1"/>
</dbReference>
<comment type="catalytic activity">
    <reaction evidence="12">
        <text>D-sedoheptulose 7-phosphate + D-glyceraldehyde 3-phosphate = aldehydo-D-ribose 5-phosphate + D-xylulose 5-phosphate</text>
        <dbReference type="Rhea" id="RHEA:10508"/>
        <dbReference type="ChEBI" id="CHEBI:57483"/>
        <dbReference type="ChEBI" id="CHEBI:57737"/>
        <dbReference type="ChEBI" id="CHEBI:58273"/>
        <dbReference type="ChEBI" id="CHEBI:59776"/>
        <dbReference type="EC" id="2.2.1.1"/>
    </reaction>
</comment>
<dbReference type="InterPro" id="IPR049557">
    <property type="entry name" value="Transketolase_CS"/>
</dbReference>
<feature type="binding site" evidence="14">
    <location>
        <position position="310"/>
    </location>
    <ligand>
        <name>substrate</name>
    </ligand>
</feature>
<feature type="binding site" evidence="15">
    <location>
        <begin position="162"/>
        <end position="164"/>
    </location>
    <ligand>
        <name>thiamine diphosphate</name>
        <dbReference type="ChEBI" id="CHEBI:58937"/>
    </ligand>
</feature>
<dbReference type="InterPro" id="IPR033247">
    <property type="entry name" value="Transketolase_fam"/>
</dbReference>
<reference evidence="20" key="1">
    <citation type="submission" date="2021-01" db="EMBL/GenBank/DDBJ databases">
        <authorList>
            <person name="Corre E."/>
            <person name="Pelletier E."/>
            <person name="Niang G."/>
            <person name="Scheremetjew M."/>
            <person name="Finn R."/>
            <person name="Kale V."/>
            <person name="Holt S."/>
            <person name="Cochrane G."/>
            <person name="Meng A."/>
            <person name="Brown T."/>
            <person name="Cohen L."/>
        </authorList>
    </citation>
    <scope>NUCLEOTIDE SEQUENCE</scope>
    <source>
        <strain evidence="20">CCMP1381</strain>
    </source>
</reference>
<evidence type="ECO:0000256" key="12">
    <source>
        <dbReference type="ARBA" id="ARBA00049473"/>
    </source>
</evidence>
<evidence type="ECO:0000256" key="2">
    <source>
        <dbReference type="ARBA" id="ARBA00001936"/>
    </source>
</evidence>
<feature type="binding site" evidence="14">
    <location>
        <position position="70"/>
    </location>
    <ligand>
        <name>substrate</name>
    </ligand>
</feature>
<dbReference type="SUPFAM" id="SSF52922">
    <property type="entry name" value="TK C-terminal domain-like"/>
    <property type="match status" value="1"/>
</dbReference>
<feature type="binding site" evidence="16">
    <location>
        <position position="203"/>
    </location>
    <ligand>
        <name>Mg(2+)</name>
        <dbReference type="ChEBI" id="CHEBI:18420"/>
    </ligand>
</feature>
<evidence type="ECO:0000313" key="20">
    <source>
        <dbReference type="EMBL" id="CAD9465398.1"/>
    </source>
</evidence>
<feature type="binding site" evidence="14">
    <location>
        <position position="519"/>
    </location>
    <ligand>
        <name>substrate</name>
    </ligand>
</feature>
<feature type="binding site" evidence="14">
    <location>
        <position position="523"/>
    </location>
    <ligand>
        <name>substrate</name>
    </ligand>
</feature>
<dbReference type="InterPro" id="IPR029061">
    <property type="entry name" value="THDP-binding"/>
</dbReference>
<feature type="binding site" evidence="14">
    <location>
        <position position="570"/>
    </location>
    <ligand>
        <name>substrate</name>
    </ligand>
</feature>
<keyword evidence="9" id="KW-0106">Calcium</keyword>
<feature type="chain" id="PRO_5031342661" description="transketolase" evidence="18">
    <location>
        <begin position="20"/>
        <end position="710"/>
    </location>
</feature>
<evidence type="ECO:0000256" key="17">
    <source>
        <dbReference type="PIRSR" id="PIRSR605478-5"/>
    </source>
</evidence>
<accession>A0A7S2DW04</accession>
<evidence type="ECO:0000259" key="19">
    <source>
        <dbReference type="SMART" id="SM00861"/>
    </source>
</evidence>
<dbReference type="FunFam" id="3.40.50.970:FF:000045">
    <property type="entry name" value="Transketolase"/>
    <property type="match status" value="1"/>
</dbReference>
<evidence type="ECO:0000256" key="14">
    <source>
        <dbReference type="PIRSR" id="PIRSR605478-2"/>
    </source>
</evidence>
<feature type="signal peptide" evidence="18">
    <location>
        <begin position="1"/>
        <end position="19"/>
    </location>
</feature>
<dbReference type="SUPFAM" id="SSF52518">
    <property type="entry name" value="Thiamin diphosphate-binding fold (THDP-binding)"/>
    <property type="match status" value="2"/>
</dbReference>
<dbReference type="PROSITE" id="PS00801">
    <property type="entry name" value="TRANSKETOLASE_1"/>
    <property type="match status" value="1"/>
</dbReference>
<comment type="cofactor">
    <cofactor evidence="2">
        <name>Mn(2+)</name>
        <dbReference type="ChEBI" id="CHEBI:29035"/>
    </cofactor>
</comment>
<dbReference type="FunFam" id="3.40.50.970:FF:000004">
    <property type="entry name" value="Transketolase"/>
    <property type="match status" value="1"/>
</dbReference>
<dbReference type="AlphaFoldDB" id="A0A7S2DW04"/>
<evidence type="ECO:0000256" key="7">
    <source>
        <dbReference type="ARBA" id="ARBA00022679"/>
    </source>
</evidence>
<evidence type="ECO:0000256" key="8">
    <source>
        <dbReference type="ARBA" id="ARBA00022723"/>
    </source>
</evidence>
<feature type="site" description="Important for catalytic activity" evidence="17">
    <location>
        <position position="70"/>
    </location>
</feature>
<dbReference type="EMBL" id="HBGS01049841">
    <property type="protein sequence ID" value="CAD9465398.1"/>
    <property type="molecule type" value="Transcribed_RNA"/>
</dbReference>
<dbReference type="InterPro" id="IPR009014">
    <property type="entry name" value="Transketo_C/PFOR_II"/>
</dbReference>
<dbReference type="PANTHER" id="PTHR43522">
    <property type="entry name" value="TRANSKETOLASE"/>
    <property type="match status" value="1"/>
</dbReference>
<comment type="cofactor">
    <cofactor evidence="15">
        <name>thiamine diphosphate</name>
        <dbReference type="ChEBI" id="CHEBI:58937"/>
    </cofactor>
    <text evidence="15">Binds 1 thiamine pyrophosphate per subunit. During the reaction, the substrate forms a covalent intermediate with the cofactor.</text>
</comment>
<feature type="site" description="Important for catalytic activity" evidence="17">
    <location>
        <position position="310"/>
    </location>
</feature>
<organism evidence="20">
    <name type="scientific">Octactis speculum</name>
    <dbReference type="NCBI Taxonomy" id="3111310"/>
    <lineage>
        <taxon>Eukaryota</taxon>
        <taxon>Sar</taxon>
        <taxon>Stramenopiles</taxon>
        <taxon>Ochrophyta</taxon>
        <taxon>Dictyochophyceae</taxon>
        <taxon>Dictyochales</taxon>
        <taxon>Dictyochaceae</taxon>
        <taxon>Octactis</taxon>
    </lineage>
</organism>
<dbReference type="Pfam" id="PF00456">
    <property type="entry name" value="Transketolase_N"/>
    <property type="match status" value="1"/>
</dbReference>
<dbReference type="EC" id="2.2.1.1" evidence="6"/>
<evidence type="ECO:0000256" key="9">
    <source>
        <dbReference type="ARBA" id="ARBA00022837"/>
    </source>
</evidence>
<evidence type="ECO:0000256" key="5">
    <source>
        <dbReference type="ARBA" id="ARBA00011738"/>
    </source>
</evidence>
<feature type="active site" description="Proton donor" evidence="13">
    <location>
        <position position="461"/>
    </location>
</feature>
<feature type="binding site" evidence="16">
    <location>
        <position position="233"/>
    </location>
    <ligand>
        <name>Mg(2+)</name>
        <dbReference type="ChEBI" id="CHEBI:18420"/>
    </ligand>
</feature>
<keyword evidence="10 16" id="KW-0460">Magnesium</keyword>
<evidence type="ECO:0000256" key="4">
    <source>
        <dbReference type="ARBA" id="ARBA00007131"/>
    </source>
</evidence>
<feature type="binding site" evidence="14">
    <location>
        <position position="404"/>
    </location>
    <ligand>
        <name>substrate</name>
    </ligand>
</feature>
<feature type="binding site" evidence="15">
    <location>
        <position position="110"/>
    </location>
    <ligand>
        <name>thiamine diphosphate</name>
        <dbReference type="ChEBI" id="CHEBI:58937"/>
    </ligand>
</feature>
<evidence type="ECO:0000256" key="11">
    <source>
        <dbReference type="ARBA" id="ARBA00023052"/>
    </source>
</evidence>
<feature type="binding site" evidence="15">
    <location>
        <position position="487"/>
    </location>
    <ligand>
        <name>thiamine diphosphate</name>
        <dbReference type="ChEBI" id="CHEBI:58937"/>
    </ligand>
</feature>
<dbReference type="PANTHER" id="PTHR43522:SF10">
    <property type="entry name" value="TRANSKETOLASE"/>
    <property type="match status" value="1"/>
</dbReference>
<feature type="binding site" evidence="15">
    <location>
        <position position="233"/>
    </location>
    <ligand>
        <name>thiamine diphosphate</name>
        <dbReference type="ChEBI" id="CHEBI:58937"/>
    </ligand>
</feature>
<evidence type="ECO:0000256" key="3">
    <source>
        <dbReference type="ARBA" id="ARBA00001941"/>
    </source>
</evidence>
<evidence type="ECO:0000256" key="1">
    <source>
        <dbReference type="ARBA" id="ARBA00001913"/>
    </source>
</evidence>
<gene>
    <name evidence="20" type="ORF">DSPE1174_LOCUS25940</name>
</gene>
<evidence type="ECO:0000256" key="6">
    <source>
        <dbReference type="ARBA" id="ARBA00013152"/>
    </source>
</evidence>
<keyword evidence="7" id="KW-0808">Transferase</keyword>
<protein>
    <recommendedName>
        <fullName evidence="6">transketolase</fullName>
        <ecNumber evidence="6">2.2.1.1</ecNumber>
    </recommendedName>
</protein>
<keyword evidence="18" id="KW-0732">Signal</keyword>
<feature type="binding site" evidence="15">
    <location>
        <position position="310"/>
    </location>
    <ligand>
        <name>thiamine diphosphate</name>
        <dbReference type="ChEBI" id="CHEBI:58937"/>
    </ligand>
</feature>
<dbReference type="InterPro" id="IPR005475">
    <property type="entry name" value="Transketolase-like_Pyr-bd"/>
</dbReference>
<evidence type="ECO:0000256" key="15">
    <source>
        <dbReference type="PIRSR" id="PIRSR605478-3"/>
    </source>
</evidence>